<feature type="domain" description="Myb-like" evidence="8">
    <location>
        <begin position="1601"/>
        <end position="1656"/>
    </location>
</feature>
<dbReference type="Pfam" id="PF01535">
    <property type="entry name" value="PPR"/>
    <property type="match status" value="2"/>
</dbReference>
<proteinExistence type="inferred from homology"/>
<dbReference type="InterPro" id="IPR057625">
    <property type="entry name" value="TPR1-6-like_ubiquitin"/>
</dbReference>
<protein>
    <recommendedName>
        <fullName evidence="12">Pentatricopeptide repeat-containing protein</fullName>
    </recommendedName>
</protein>
<dbReference type="PROSITE" id="PS51294">
    <property type="entry name" value="HTH_MYB"/>
    <property type="match status" value="1"/>
</dbReference>
<dbReference type="NCBIfam" id="TIGR00756">
    <property type="entry name" value="PPR"/>
    <property type="match status" value="16"/>
</dbReference>
<evidence type="ECO:0000313" key="10">
    <source>
        <dbReference type="EMBL" id="KAG6402124.1"/>
    </source>
</evidence>
<feature type="region of interest" description="Disordered" evidence="6">
    <location>
        <begin position="1360"/>
        <end position="1380"/>
    </location>
</feature>
<feature type="region of interest" description="Disordered" evidence="6">
    <location>
        <begin position="1690"/>
        <end position="1714"/>
    </location>
</feature>
<dbReference type="Pfam" id="PF23603">
    <property type="entry name" value="Ubiquitin_TPR1"/>
    <property type="match status" value="2"/>
</dbReference>
<dbReference type="InterPro" id="IPR051114">
    <property type="entry name" value="Mito_RNA_Proc_CCM1"/>
</dbReference>
<feature type="repeat" description="PPR" evidence="5">
    <location>
        <begin position="584"/>
        <end position="618"/>
    </location>
</feature>
<dbReference type="PROSITE" id="PS50090">
    <property type="entry name" value="MYB_LIKE"/>
    <property type="match status" value="1"/>
</dbReference>
<dbReference type="InterPro" id="IPR000626">
    <property type="entry name" value="Ubiquitin-like_dom"/>
</dbReference>
<dbReference type="GO" id="GO:0005634">
    <property type="term" value="C:nucleus"/>
    <property type="evidence" value="ECO:0007669"/>
    <property type="project" value="UniProtKB-SubCell"/>
</dbReference>
<accession>A0A8X8WWK0</accession>
<feature type="repeat" description="PPR" evidence="5">
    <location>
        <begin position="304"/>
        <end position="338"/>
    </location>
</feature>
<feature type="repeat" description="PPR" evidence="5">
    <location>
        <begin position="167"/>
        <end position="201"/>
    </location>
</feature>
<feature type="repeat" description="PPR" evidence="5">
    <location>
        <begin position="514"/>
        <end position="548"/>
    </location>
</feature>
<feature type="repeat" description="PPR" evidence="5">
    <location>
        <begin position="339"/>
        <end position="373"/>
    </location>
</feature>
<feature type="region of interest" description="Disordered" evidence="6">
    <location>
        <begin position="957"/>
        <end position="978"/>
    </location>
</feature>
<comment type="similarity">
    <text evidence="2">Belongs to the PPR family. P subfamily.</text>
</comment>
<dbReference type="GO" id="GO:0003729">
    <property type="term" value="F:mRNA binding"/>
    <property type="evidence" value="ECO:0007669"/>
    <property type="project" value="TreeGrafter"/>
</dbReference>
<evidence type="ECO:0008006" key="12">
    <source>
        <dbReference type="Google" id="ProtNLM"/>
    </source>
</evidence>
<feature type="region of interest" description="Disordered" evidence="6">
    <location>
        <begin position="1549"/>
        <end position="1606"/>
    </location>
</feature>
<organism evidence="10">
    <name type="scientific">Salvia splendens</name>
    <name type="common">Scarlet sage</name>
    <dbReference type="NCBI Taxonomy" id="180675"/>
    <lineage>
        <taxon>Eukaryota</taxon>
        <taxon>Viridiplantae</taxon>
        <taxon>Streptophyta</taxon>
        <taxon>Embryophyta</taxon>
        <taxon>Tracheophyta</taxon>
        <taxon>Spermatophyta</taxon>
        <taxon>Magnoliopsida</taxon>
        <taxon>eudicotyledons</taxon>
        <taxon>Gunneridae</taxon>
        <taxon>Pentapetalae</taxon>
        <taxon>asterids</taxon>
        <taxon>lamiids</taxon>
        <taxon>Lamiales</taxon>
        <taxon>Lamiaceae</taxon>
        <taxon>Nepetoideae</taxon>
        <taxon>Mentheae</taxon>
        <taxon>Salviinae</taxon>
        <taxon>Salvia</taxon>
        <taxon>Salvia subgen. Calosphace</taxon>
        <taxon>core Calosphace</taxon>
    </lineage>
</organism>
<dbReference type="PANTHER" id="PTHR47934">
    <property type="entry name" value="PENTATRICOPEPTIDE REPEAT-CONTAINING PROTEIN PET309, MITOCHONDRIAL"/>
    <property type="match status" value="1"/>
</dbReference>
<dbReference type="EMBL" id="PNBA02000014">
    <property type="protein sequence ID" value="KAG6402124.1"/>
    <property type="molecule type" value="Genomic_DNA"/>
</dbReference>
<dbReference type="Proteomes" id="UP000298416">
    <property type="component" value="Unassembled WGS sequence"/>
</dbReference>
<evidence type="ECO:0000256" key="1">
    <source>
        <dbReference type="ARBA" id="ARBA00004123"/>
    </source>
</evidence>
<comment type="caution">
    <text evidence="10">The sequence shown here is derived from an EMBL/GenBank/DDBJ whole genome shotgun (WGS) entry which is preliminary data.</text>
</comment>
<dbReference type="PROSITE" id="PS50053">
    <property type="entry name" value="UBIQUITIN_2"/>
    <property type="match status" value="2"/>
</dbReference>
<dbReference type="GO" id="GO:0007005">
    <property type="term" value="P:mitochondrion organization"/>
    <property type="evidence" value="ECO:0007669"/>
    <property type="project" value="TreeGrafter"/>
</dbReference>
<name>A0A8X8WWK0_SALSN</name>
<dbReference type="InterPro" id="IPR011990">
    <property type="entry name" value="TPR-like_helical_dom_sf"/>
</dbReference>
<dbReference type="SUPFAM" id="SSF46689">
    <property type="entry name" value="Homeodomain-like"/>
    <property type="match status" value="1"/>
</dbReference>
<dbReference type="InterPro" id="IPR029071">
    <property type="entry name" value="Ubiquitin-like_domsf"/>
</dbReference>
<dbReference type="GO" id="GO:0006396">
    <property type="term" value="P:RNA processing"/>
    <property type="evidence" value="ECO:0007669"/>
    <property type="project" value="TreeGrafter"/>
</dbReference>
<keyword evidence="11" id="KW-1185">Reference proteome</keyword>
<feature type="repeat" description="PPR" evidence="5">
    <location>
        <begin position="479"/>
        <end position="513"/>
    </location>
</feature>
<feature type="repeat" description="PPR" evidence="5">
    <location>
        <begin position="444"/>
        <end position="478"/>
    </location>
</feature>
<feature type="domain" description="Ubiquitin-like" evidence="7">
    <location>
        <begin position="903"/>
        <end position="974"/>
    </location>
</feature>
<dbReference type="GO" id="GO:0005739">
    <property type="term" value="C:mitochondrion"/>
    <property type="evidence" value="ECO:0007669"/>
    <property type="project" value="TreeGrafter"/>
</dbReference>
<dbReference type="InterPro" id="IPR009057">
    <property type="entry name" value="Homeodomain-like_sf"/>
</dbReference>
<feature type="compositionally biased region" description="Polar residues" evidence="6">
    <location>
        <begin position="962"/>
        <end position="972"/>
    </location>
</feature>
<evidence type="ECO:0000256" key="4">
    <source>
        <dbReference type="ARBA" id="ARBA00023242"/>
    </source>
</evidence>
<feature type="repeat" description="PPR" evidence="5">
    <location>
        <begin position="752"/>
        <end position="786"/>
    </location>
</feature>
<dbReference type="Pfam" id="PF13812">
    <property type="entry name" value="PPR_3"/>
    <property type="match status" value="1"/>
</dbReference>
<dbReference type="CDD" id="cd11660">
    <property type="entry name" value="SANT_TRF"/>
    <property type="match status" value="1"/>
</dbReference>
<feature type="repeat" description="PPR" evidence="5">
    <location>
        <begin position="619"/>
        <end position="653"/>
    </location>
</feature>
<dbReference type="Pfam" id="PF12854">
    <property type="entry name" value="PPR_1"/>
    <property type="match status" value="1"/>
</dbReference>
<feature type="domain" description="Ubiquitin-like" evidence="7">
    <location>
        <begin position="1413"/>
        <end position="1483"/>
    </location>
</feature>
<feature type="repeat" description="PPR" evidence="5">
    <location>
        <begin position="269"/>
        <end position="303"/>
    </location>
</feature>
<dbReference type="PROSITE" id="PS51375">
    <property type="entry name" value="PPR"/>
    <property type="match status" value="16"/>
</dbReference>
<evidence type="ECO:0000259" key="8">
    <source>
        <dbReference type="PROSITE" id="PS50090"/>
    </source>
</evidence>
<dbReference type="PANTHER" id="PTHR47934:SF6">
    <property type="entry name" value="MITOCHONDRIAL GROUP I INTRON SPLICING FACTOR CCM1-RELATED"/>
    <property type="match status" value="1"/>
</dbReference>
<dbReference type="InterPro" id="IPR001005">
    <property type="entry name" value="SANT/Myb"/>
</dbReference>
<feature type="compositionally biased region" description="Polar residues" evidence="6">
    <location>
        <begin position="1363"/>
        <end position="1377"/>
    </location>
</feature>
<feature type="repeat" description="PPR" evidence="5">
    <location>
        <begin position="374"/>
        <end position="408"/>
    </location>
</feature>
<feature type="repeat" description="PPR" evidence="5">
    <location>
        <begin position="409"/>
        <end position="443"/>
    </location>
</feature>
<gene>
    <name evidence="10" type="ORF">SASPL_138998</name>
</gene>
<dbReference type="InterPro" id="IPR017930">
    <property type="entry name" value="Myb_dom"/>
</dbReference>
<evidence type="ECO:0000259" key="7">
    <source>
        <dbReference type="PROSITE" id="PS50053"/>
    </source>
</evidence>
<evidence type="ECO:0000256" key="3">
    <source>
        <dbReference type="ARBA" id="ARBA00022737"/>
    </source>
</evidence>
<dbReference type="Pfam" id="PF13041">
    <property type="entry name" value="PPR_2"/>
    <property type="match status" value="6"/>
</dbReference>
<evidence type="ECO:0000256" key="6">
    <source>
        <dbReference type="SAM" id="MobiDB-lite"/>
    </source>
</evidence>
<feature type="repeat" description="PPR" evidence="5">
    <location>
        <begin position="822"/>
        <end position="856"/>
    </location>
</feature>
<keyword evidence="3" id="KW-0677">Repeat</keyword>
<comment type="subcellular location">
    <subcellularLocation>
        <location evidence="1">Nucleus</location>
    </subcellularLocation>
</comment>
<evidence type="ECO:0000313" key="11">
    <source>
        <dbReference type="Proteomes" id="UP000298416"/>
    </source>
</evidence>
<evidence type="ECO:0000256" key="2">
    <source>
        <dbReference type="ARBA" id="ARBA00007626"/>
    </source>
</evidence>
<dbReference type="SUPFAM" id="SSF81901">
    <property type="entry name" value="HCP-like"/>
    <property type="match status" value="1"/>
</dbReference>
<dbReference type="Gene3D" id="1.10.246.220">
    <property type="match status" value="1"/>
</dbReference>
<feature type="repeat" description="PPR" evidence="5">
    <location>
        <begin position="234"/>
        <end position="268"/>
    </location>
</feature>
<dbReference type="Gene3D" id="1.25.40.10">
    <property type="entry name" value="Tetratricopeptide repeat domain"/>
    <property type="match status" value="7"/>
</dbReference>
<keyword evidence="4" id="KW-0539">Nucleus</keyword>
<feature type="repeat" description="PPR" evidence="5">
    <location>
        <begin position="717"/>
        <end position="751"/>
    </location>
</feature>
<dbReference type="InterPro" id="IPR002885">
    <property type="entry name" value="PPR_rpt"/>
</dbReference>
<dbReference type="SMART" id="SM00717">
    <property type="entry name" value="SANT"/>
    <property type="match status" value="1"/>
</dbReference>
<reference evidence="10" key="2">
    <citation type="submission" date="2020-08" db="EMBL/GenBank/DDBJ databases">
        <title>Plant Genome Project.</title>
        <authorList>
            <person name="Zhang R.-G."/>
        </authorList>
    </citation>
    <scope>NUCLEOTIDE SEQUENCE</scope>
    <source>
        <strain evidence="10">Huo1</strain>
        <tissue evidence="10">Leaf</tissue>
    </source>
</reference>
<dbReference type="SUPFAM" id="SSF54236">
    <property type="entry name" value="Ubiquitin-like"/>
    <property type="match status" value="1"/>
</dbReference>
<feature type="domain" description="HTH myb-type" evidence="9">
    <location>
        <begin position="1601"/>
        <end position="1660"/>
    </location>
</feature>
<evidence type="ECO:0000259" key="9">
    <source>
        <dbReference type="PROSITE" id="PS51294"/>
    </source>
</evidence>
<feature type="region of interest" description="Disordered" evidence="6">
    <location>
        <begin position="874"/>
        <end position="895"/>
    </location>
</feature>
<sequence>MNGVFSSAAVRFHIRMVRATSAVASGQSVLSSFALSFSSQHKSQKHNKLIPIVSSFLSQHPHLNSHIALNSLNSPNFQTYAAVLGVLVDYKWFGDAEEIRILMVKSCETEGDARLALAILREMNDNGFRIHLLCYNVLLMSLARFVMIDDMKSVYEEMLLEDRVSPNVYTFNTMINAYCKLGDVKEAERYLCMILKAGLEPDAHTFTSFILGHCRTKDVDSATKVFVNMGCQRNEVSYNNLMHGLCEVGRVDEARKLFLQMKDDHCFPNVRTYTILIDALCSSDRRLDALSLFEEMKEKGCEPNVHTYTAIINGACRDGMFDDARKLLGTMLDNRLIPSVVTYNALINGYCKKGMVDAAFEIFNLMKSNNSTPNVRTYNELISGLSEQKQVHKAMALLGKMLEQKLSPDLVTFNLLVHGQCKQGDIDSAFRLLRLMEENSIVPDQCTYGPIIVALCDKGSVDKALDIFESLKGMGIKANEVTYTALISGFCTAEKVDFALQLFRRMSTEGCLPNSYTYNVVIKGLCKVNKLSEALIYLEKMLDTGMKPTIVTYSIIIEQMLKEFEFDRAYKVLNHMVAMGCKPDVCTYTSFLLAYCNQGMLKEAEDVMAKMKEEEVRPDLMAFTVLIDGYGRSGFLDLAFSTFKSMIAAGCEPSDYTYSVLIKHLSQEKLVDRRDGVDQEFKPISGSINIADIWKIMEHDTAFKLFENMEKYGCAPNIKTYNALITGLCRERRVEEAWRLVDHLKQRGMSLNEDMYNKLVDCCCNLKMYKEAVDLINVMLTHELLPHIESYKLLVCGLYNEGSDEKAKETFCWLLHFGYNYDEVVWKVLIDGLLRRGFVKECSELFSVMETSGCPLNPQTHSMLIEVTGASTTVKGHKKGKDPHVAGASTPMEGHKKGKDLHVKFIIKSFKVPEIYIEVPEATSVGSLKRTLMEAITAIPGNGVRVGAVLQGKKVRDDKRTLQQAGNSQNSDLEPLDEELMRSPATPMVDSGISNASNVARTARDSALPHLQPSHKRGAEFPTAQLKGVEGGLRRQVKGGLETSHFLNWRSCSGMRSRIWYQKRGWIIGSMKRCPRKNPVEDNQLCAFELLAAVAGKLLQESESSVSSNVEAHAAILKNENVTEQHMDEQTPKSETVDHGSCAESSFIPVQEPDLSFEFKGLPQTDYGSVLENISVASPEVVKKLDCGSIQETCQVNDADRNTNCEVRVEGQQGMHSGDDTNKSNVKDRIGERVNSNMLIRSDSGVQFPLYRDPTPHTPLQKRWNTVKIGISDDDDNSYGCNKLSTKFRPFRPQPRTGHRRIRKMLTSKYRKMAPEIRSCELYNPRNGVKSFYQNRKRIYTQERCLQAPIKKRKLFDHRSTVAHDQQASSNSISNSPEKGMCMDKSNSGTMFERVSGASTPVKGRKRGKDPHVKFSIKSFKVPELYIEVPETASVGSLKRTVMEAITAILGNGVRVGVVLQGKKVRDDNRTLQQAGISQNTDLDTLGFTLEPTFTNICSSMTPKKLTSVLPCDADEELMRSPATPMVDSGISNVSVDPPFISKVDDDVITSDSMSSPHTRKNETVNGTVPDSKALVLVSPTNSESLAVSPANPKPKKNELSQRRTRRPFSVGEVEALVEAVERLGTGRWRDVKMGAFEHADYRTYVDLKDKWKTLVHTAGISPYQRRGEPVPQNLLDRVLAAHSYWSKQQGKQPGAAEPLRTVDPSKEATVCGA</sequence>
<feature type="repeat" description="PPR" evidence="5">
    <location>
        <begin position="549"/>
        <end position="583"/>
    </location>
</feature>
<evidence type="ECO:0000256" key="5">
    <source>
        <dbReference type="PROSITE-ProRule" id="PRU00708"/>
    </source>
</evidence>
<reference evidence="10" key="1">
    <citation type="submission" date="2018-01" db="EMBL/GenBank/DDBJ databases">
        <authorList>
            <person name="Mao J.F."/>
        </authorList>
    </citation>
    <scope>NUCLEOTIDE SEQUENCE</scope>
    <source>
        <strain evidence="10">Huo1</strain>
        <tissue evidence="10">Leaf</tissue>
    </source>
</reference>